<dbReference type="InterPro" id="IPR006124">
    <property type="entry name" value="Metalloenzyme"/>
</dbReference>
<dbReference type="HAMAP" id="MF_00740">
    <property type="entry name" value="Phosphopentomut"/>
    <property type="match status" value="1"/>
</dbReference>
<dbReference type="NCBIfam" id="NF003766">
    <property type="entry name" value="PRK05362.1"/>
    <property type="match status" value="1"/>
</dbReference>
<feature type="binding site" evidence="4">
    <location>
        <position position="292"/>
    </location>
    <ligand>
        <name>Mn(2+)</name>
        <dbReference type="ChEBI" id="CHEBI:29035"/>
        <label>2</label>
    </ligand>
</feature>
<dbReference type="EC" id="5.4.2.7" evidence="4 5"/>
<evidence type="ECO:0000256" key="2">
    <source>
        <dbReference type="ARBA" id="ARBA00022723"/>
    </source>
</evidence>
<protein>
    <recommendedName>
        <fullName evidence="4 5">Phosphopentomutase</fullName>
        <ecNumber evidence="4 5">5.4.2.7</ecNumber>
    </recommendedName>
    <alternativeName>
        <fullName evidence="4">Phosphodeoxyribomutase</fullName>
    </alternativeName>
</protein>
<evidence type="ECO:0000256" key="5">
    <source>
        <dbReference type="NCBIfam" id="TIGR01696"/>
    </source>
</evidence>
<dbReference type="InterPro" id="IPR010045">
    <property type="entry name" value="DeoB"/>
</dbReference>
<accession>A0A6J4PJF4</accession>
<keyword evidence="2 4" id="KW-0479">Metal-binding</keyword>
<dbReference type="SUPFAM" id="SSF143856">
    <property type="entry name" value="DeoB insert domain-like"/>
    <property type="match status" value="1"/>
</dbReference>
<evidence type="ECO:0000313" key="7">
    <source>
        <dbReference type="EMBL" id="CAA9415886.1"/>
    </source>
</evidence>
<organism evidence="7">
    <name type="scientific">uncultured Rubrobacteraceae bacterium</name>
    <dbReference type="NCBI Taxonomy" id="349277"/>
    <lineage>
        <taxon>Bacteria</taxon>
        <taxon>Bacillati</taxon>
        <taxon>Actinomycetota</taxon>
        <taxon>Rubrobacteria</taxon>
        <taxon>Rubrobacterales</taxon>
        <taxon>Rubrobacteraceae</taxon>
        <taxon>environmental samples</taxon>
    </lineage>
</organism>
<feature type="binding site" evidence="4">
    <location>
        <position position="329"/>
    </location>
    <ligand>
        <name>Mn(2+)</name>
        <dbReference type="ChEBI" id="CHEBI:29035"/>
        <label>1</label>
    </ligand>
</feature>
<dbReference type="GO" id="GO:0000287">
    <property type="term" value="F:magnesium ion binding"/>
    <property type="evidence" value="ECO:0007669"/>
    <property type="project" value="UniProtKB-UniRule"/>
</dbReference>
<comment type="pathway">
    <text evidence="4">Carbohydrate degradation; 2-deoxy-D-ribose 1-phosphate degradation; D-glyceraldehyde 3-phosphate and acetaldehyde from 2-deoxy-alpha-D-ribose 1-phosphate: step 1/2.</text>
</comment>
<feature type="binding site" evidence="4">
    <location>
        <position position="11"/>
    </location>
    <ligand>
        <name>Mn(2+)</name>
        <dbReference type="ChEBI" id="CHEBI:29035"/>
        <label>1</label>
    </ligand>
</feature>
<feature type="binding site" evidence="4">
    <location>
        <position position="328"/>
    </location>
    <ligand>
        <name>Mn(2+)</name>
        <dbReference type="ChEBI" id="CHEBI:29035"/>
        <label>1</label>
    </ligand>
</feature>
<dbReference type="SUPFAM" id="SSF53649">
    <property type="entry name" value="Alkaline phosphatase-like"/>
    <property type="match status" value="1"/>
</dbReference>
<dbReference type="GO" id="GO:0006015">
    <property type="term" value="P:5-phosphoribose 1-diphosphate biosynthetic process"/>
    <property type="evidence" value="ECO:0007669"/>
    <property type="project" value="UniProtKB-UniPathway"/>
</dbReference>
<dbReference type="AlphaFoldDB" id="A0A6J4PJF4"/>
<dbReference type="Gene3D" id="3.30.70.1250">
    <property type="entry name" value="Phosphopentomutase"/>
    <property type="match status" value="1"/>
</dbReference>
<dbReference type="NCBIfam" id="TIGR01696">
    <property type="entry name" value="deoB"/>
    <property type="match status" value="1"/>
</dbReference>
<evidence type="ECO:0000256" key="1">
    <source>
        <dbReference type="ARBA" id="ARBA00010373"/>
    </source>
</evidence>
<dbReference type="UniPathway" id="UPA00087">
    <property type="reaction ID" value="UER00173"/>
</dbReference>
<dbReference type="GO" id="GO:0008973">
    <property type="term" value="F:phosphopentomutase activity"/>
    <property type="evidence" value="ECO:0007669"/>
    <property type="project" value="UniProtKB-UniRule"/>
</dbReference>
<feature type="domain" description="Metalloenzyme" evidence="6">
    <location>
        <begin position="4"/>
        <end position="383"/>
    </location>
</feature>
<dbReference type="InterPro" id="IPR017850">
    <property type="entry name" value="Alkaline_phosphatase_core_sf"/>
</dbReference>
<gene>
    <name evidence="4" type="primary">deoB</name>
    <name evidence="7" type="ORF">AVDCRST_MAG78-684</name>
</gene>
<proteinExistence type="inferred from homology"/>
<name>A0A6J4PJF4_9ACTN</name>
<dbReference type="GO" id="GO:0043094">
    <property type="term" value="P:metabolic compound salvage"/>
    <property type="evidence" value="ECO:0007669"/>
    <property type="project" value="UniProtKB-UniRule"/>
</dbReference>
<dbReference type="EMBL" id="CADCVB010000053">
    <property type="protein sequence ID" value="CAA9415886.1"/>
    <property type="molecule type" value="Genomic_DNA"/>
</dbReference>
<dbReference type="PANTHER" id="PTHR21110:SF0">
    <property type="entry name" value="PHOSPHOPENTOMUTASE"/>
    <property type="match status" value="1"/>
</dbReference>
<feature type="binding site" evidence="4">
    <location>
        <position position="287"/>
    </location>
    <ligand>
        <name>Mn(2+)</name>
        <dbReference type="ChEBI" id="CHEBI:29035"/>
        <label>2</label>
    </ligand>
</feature>
<keyword evidence="3 4" id="KW-0464">Manganese</keyword>
<evidence type="ECO:0000259" key="6">
    <source>
        <dbReference type="Pfam" id="PF01676"/>
    </source>
</evidence>
<feature type="binding site" evidence="4">
    <location>
        <position position="340"/>
    </location>
    <ligand>
        <name>Mn(2+)</name>
        <dbReference type="ChEBI" id="CHEBI:29035"/>
        <label>2</label>
    </ligand>
</feature>
<dbReference type="InterPro" id="IPR024052">
    <property type="entry name" value="Phosphopentomutase_DeoB_cap_sf"/>
</dbReference>
<dbReference type="GO" id="GO:0006018">
    <property type="term" value="P:2-deoxyribose 1-phosphate catabolic process"/>
    <property type="evidence" value="ECO:0007669"/>
    <property type="project" value="UniProtKB-UniRule"/>
</dbReference>
<comment type="catalytic activity">
    <reaction evidence="4">
        <text>2-deoxy-alpha-D-ribose 1-phosphate = 2-deoxy-D-ribose 5-phosphate</text>
        <dbReference type="Rhea" id="RHEA:27658"/>
        <dbReference type="ChEBI" id="CHEBI:57259"/>
        <dbReference type="ChEBI" id="CHEBI:62877"/>
        <dbReference type="EC" id="5.4.2.7"/>
    </reaction>
</comment>
<evidence type="ECO:0000256" key="4">
    <source>
        <dbReference type="HAMAP-Rule" id="MF_00740"/>
    </source>
</evidence>
<dbReference type="GO" id="GO:0005829">
    <property type="term" value="C:cytosol"/>
    <property type="evidence" value="ECO:0007669"/>
    <property type="project" value="TreeGrafter"/>
</dbReference>
<dbReference type="Gene3D" id="3.40.720.10">
    <property type="entry name" value="Alkaline Phosphatase, subunit A"/>
    <property type="match status" value="1"/>
</dbReference>
<evidence type="ECO:0000256" key="3">
    <source>
        <dbReference type="ARBA" id="ARBA00023211"/>
    </source>
</evidence>
<keyword evidence="4 7" id="KW-0413">Isomerase</keyword>
<dbReference type="GO" id="GO:0030145">
    <property type="term" value="F:manganese ion binding"/>
    <property type="evidence" value="ECO:0007669"/>
    <property type="project" value="UniProtKB-UniRule"/>
</dbReference>
<reference evidence="7" key="1">
    <citation type="submission" date="2020-02" db="EMBL/GenBank/DDBJ databases">
        <authorList>
            <person name="Meier V. D."/>
        </authorList>
    </citation>
    <scope>NUCLEOTIDE SEQUENCE</scope>
    <source>
        <strain evidence="7">AVDCRST_MAG78</strain>
    </source>
</reference>
<comment type="catalytic activity">
    <reaction evidence="4">
        <text>alpha-D-ribose 1-phosphate = D-ribose 5-phosphate</text>
        <dbReference type="Rhea" id="RHEA:18793"/>
        <dbReference type="ChEBI" id="CHEBI:57720"/>
        <dbReference type="ChEBI" id="CHEBI:78346"/>
        <dbReference type="EC" id="5.4.2.7"/>
    </reaction>
</comment>
<comment type="cofactor">
    <cofactor evidence="4">
        <name>Mn(2+)</name>
        <dbReference type="ChEBI" id="CHEBI:29035"/>
    </cofactor>
    <text evidence="4">Binds 2 manganese ions.</text>
</comment>
<comment type="function">
    <text evidence="4">Isomerase that catalyzes the conversion of deoxy-ribose 1-phosphate (dRib-1-P) and ribose 1-phosphate (Rib-1-P) to deoxy-ribose 5-phosphate (dRib-5-P) and ribose 5-phosphate (Rib-5-P), respectively.</text>
</comment>
<comment type="similarity">
    <text evidence="1 4">Belongs to the phosphopentomutase family.</text>
</comment>
<dbReference type="PANTHER" id="PTHR21110">
    <property type="entry name" value="PHOSPHOPENTOMUTASE"/>
    <property type="match status" value="1"/>
</dbReference>
<dbReference type="Pfam" id="PF01676">
    <property type="entry name" value="Metalloenzyme"/>
    <property type="match status" value="1"/>
</dbReference>
<dbReference type="PIRSF" id="PIRSF001491">
    <property type="entry name" value="Ppentomutase"/>
    <property type="match status" value="1"/>
</dbReference>
<sequence>MGRRAVVVVLDGIGAGGAPDAAKFGDEGSNTLSNTARAVGGLGLQHLCALGLGNVVEIIGTPPVASPEASYGLMQERSSAKATLAGHWEMMGIVLEDPLPTYPNGFPAEIISRFEEKTERKVIGNRPASGTQIIEELGPEQEATGAWIVYTSADSVFQVAAHTGVIPLEELYEACKKAHEILIGEERILVERVIARPYHGAWGAYERENQNRHDYGITPPRETYMDLVEDAGHEVVAVGKIRDIFDGKGITEHLPGKPDDAAKVDAVLEALGRVESGLIFANLVDFDAKYGHRRDPRGMAENLERFDERVPELLHALAEDDLLVITADHGNDPTYPGTDHTRERVPLLAVGSGTRSRSEPRNLGIRDGFADLGATVAAWLGVEGSDLPGKDFLQ</sequence>
<keyword evidence="4" id="KW-0963">Cytoplasm</keyword>
<comment type="subcellular location">
    <subcellularLocation>
        <location evidence="4">Cytoplasm</location>
    </subcellularLocation>
</comment>
<dbReference type="GO" id="GO:0009117">
    <property type="term" value="P:nucleotide metabolic process"/>
    <property type="evidence" value="ECO:0007669"/>
    <property type="project" value="UniProtKB-UniRule"/>
</dbReference>
<dbReference type="CDD" id="cd16009">
    <property type="entry name" value="PPM"/>
    <property type="match status" value="1"/>
</dbReference>